<dbReference type="OrthoDB" id="9785847at2"/>
<proteinExistence type="predicted"/>
<evidence type="ECO:0000313" key="2">
    <source>
        <dbReference type="EMBL" id="PSB58044.1"/>
    </source>
</evidence>
<dbReference type="InterPro" id="IPR029058">
    <property type="entry name" value="AB_hydrolase_fold"/>
</dbReference>
<dbReference type="Proteomes" id="UP000238937">
    <property type="component" value="Unassembled WGS sequence"/>
</dbReference>
<dbReference type="RefSeq" id="WP_106301586.1">
    <property type="nucleotide sequence ID" value="NZ_PVWO01000050.1"/>
</dbReference>
<dbReference type="AlphaFoldDB" id="A0A2T1GJU0"/>
<feature type="domain" description="AB hydrolase-1" evidence="1">
    <location>
        <begin position="67"/>
        <end position="195"/>
    </location>
</feature>
<keyword evidence="3" id="KW-1185">Reference proteome</keyword>
<reference evidence="2 3" key="1">
    <citation type="submission" date="2018-03" db="EMBL/GenBank/DDBJ databases">
        <title>The ancient ancestry and fast evolution of plastids.</title>
        <authorList>
            <person name="Moore K.R."/>
            <person name="Magnabosco C."/>
            <person name="Momper L."/>
            <person name="Gold D.A."/>
            <person name="Bosak T."/>
            <person name="Fournier G.P."/>
        </authorList>
    </citation>
    <scope>NUCLEOTIDE SEQUENCE [LARGE SCALE GENOMIC DNA]</scope>
    <source>
        <strain evidence="2 3">CCALA 037</strain>
    </source>
</reference>
<protein>
    <recommendedName>
        <fullName evidence="1">AB hydrolase-1 domain-containing protein</fullName>
    </recommendedName>
</protein>
<dbReference type="InterPro" id="IPR000073">
    <property type="entry name" value="AB_hydrolase_1"/>
</dbReference>
<evidence type="ECO:0000259" key="1">
    <source>
        <dbReference type="Pfam" id="PF12697"/>
    </source>
</evidence>
<gene>
    <name evidence="2" type="ORF">C7B77_06175</name>
</gene>
<comment type="caution">
    <text evidence="2">The sequence shown here is derived from an EMBL/GenBank/DDBJ whole genome shotgun (WGS) entry which is preliminary data.</text>
</comment>
<name>A0A2T1GJU0_9CYAN</name>
<organism evidence="2 3">
    <name type="scientific">Chamaesiphon polymorphus CCALA 037</name>
    <dbReference type="NCBI Taxonomy" id="2107692"/>
    <lineage>
        <taxon>Bacteria</taxon>
        <taxon>Bacillati</taxon>
        <taxon>Cyanobacteriota</taxon>
        <taxon>Cyanophyceae</taxon>
        <taxon>Gomontiellales</taxon>
        <taxon>Chamaesiphonaceae</taxon>
        <taxon>Chamaesiphon</taxon>
    </lineage>
</organism>
<dbReference type="EMBL" id="PVWO01000050">
    <property type="protein sequence ID" value="PSB58044.1"/>
    <property type="molecule type" value="Genomic_DNA"/>
</dbReference>
<dbReference type="SUPFAM" id="SSF53474">
    <property type="entry name" value="alpha/beta-Hydrolases"/>
    <property type="match status" value="1"/>
</dbReference>
<dbReference type="Gene3D" id="3.40.50.1820">
    <property type="entry name" value="alpha/beta hydrolase"/>
    <property type="match status" value="1"/>
</dbReference>
<sequence>MTESFDNIFTPQVANEARQALKQFLTPPKPALSESERVHLAQATSFAIPFGSIELKAFRWGTTGATILLVHGWGSYGLQLNEFIDPLLAAGYQVLAFDAPAHGSTLGEQSNGFEIARAIETVAQYYATSNPDSTPIEGVVAHSLGAASTSLALSKGMKARKVVYLGAMCSLANAMTLFAKRARLSTEVVTALGHLFEAQFGQDVWHRLDIDRTARNLSIPAILFHDRRDREVAFEESLHVSQIWETARLIETSGLGHRRILRDESVIAQTVDFLSTPI</sequence>
<dbReference type="Pfam" id="PF12697">
    <property type="entry name" value="Abhydrolase_6"/>
    <property type="match status" value="1"/>
</dbReference>
<evidence type="ECO:0000313" key="3">
    <source>
        <dbReference type="Proteomes" id="UP000238937"/>
    </source>
</evidence>
<accession>A0A2T1GJU0</accession>